<evidence type="ECO:0000313" key="2">
    <source>
        <dbReference type="EMBL" id="MCI27412.1"/>
    </source>
</evidence>
<evidence type="ECO:0000256" key="1">
    <source>
        <dbReference type="SAM" id="MobiDB-lite"/>
    </source>
</evidence>
<feature type="non-terminal residue" evidence="2">
    <location>
        <position position="1"/>
    </location>
</feature>
<organism evidence="2 3">
    <name type="scientific">Trifolium medium</name>
    <dbReference type="NCBI Taxonomy" id="97028"/>
    <lineage>
        <taxon>Eukaryota</taxon>
        <taxon>Viridiplantae</taxon>
        <taxon>Streptophyta</taxon>
        <taxon>Embryophyta</taxon>
        <taxon>Tracheophyta</taxon>
        <taxon>Spermatophyta</taxon>
        <taxon>Magnoliopsida</taxon>
        <taxon>eudicotyledons</taxon>
        <taxon>Gunneridae</taxon>
        <taxon>Pentapetalae</taxon>
        <taxon>rosids</taxon>
        <taxon>fabids</taxon>
        <taxon>Fabales</taxon>
        <taxon>Fabaceae</taxon>
        <taxon>Papilionoideae</taxon>
        <taxon>50 kb inversion clade</taxon>
        <taxon>NPAAA clade</taxon>
        <taxon>Hologalegina</taxon>
        <taxon>IRL clade</taxon>
        <taxon>Trifolieae</taxon>
        <taxon>Trifolium</taxon>
    </lineage>
</organism>
<dbReference type="EMBL" id="LXQA010159149">
    <property type="protein sequence ID" value="MCI27412.1"/>
    <property type="molecule type" value="Genomic_DNA"/>
</dbReference>
<keyword evidence="3" id="KW-1185">Reference proteome</keyword>
<feature type="non-terminal residue" evidence="2">
    <location>
        <position position="36"/>
    </location>
</feature>
<proteinExistence type="predicted"/>
<name>A0A392QU69_9FABA</name>
<dbReference type="Proteomes" id="UP000265520">
    <property type="component" value="Unassembled WGS sequence"/>
</dbReference>
<reference evidence="2 3" key="1">
    <citation type="journal article" date="2018" name="Front. Plant Sci.">
        <title>Red Clover (Trifolium pratense) and Zigzag Clover (T. medium) - A Picture of Genomic Similarities and Differences.</title>
        <authorList>
            <person name="Dluhosova J."/>
            <person name="Istvanek J."/>
            <person name="Nedelnik J."/>
            <person name="Repkova J."/>
        </authorList>
    </citation>
    <scope>NUCLEOTIDE SEQUENCE [LARGE SCALE GENOMIC DNA]</scope>
    <source>
        <strain evidence="3">cv. 10/8</strain>
        <tissue evidence="2">Leaf</tissue>
    </source>
</reference>
<accession>A0A392QU69</accession>
<feature type="region of interest" description="Disordered" evidence="1">
    <location>
        <begin position="1"/>
        <end position="36"/>
    </location>
</feature>
<protein>
    <submittedName>
        <fullName evidence="2">Uncharacterized protein</fullName>
    </submittedName>
</protein>
<sequence>TGTGHNLLAPNTSSVQSMVDDDGMSPTSDDKRIKNQ</sequence>
<evidence type="ECO:0000313" key="3">
    <source>
        <dbReference type="Proteomes" id="UP000265520"/>
    </source>
</evidence>
<dbReference type="AlphaFoldDB" id="A0A392QU69"/>
<comment type="caution">
    <text evidence="2">The sequence shown here is derived from an EMBL/GenBank/DDBJ whole genome shotgun (WGS) entry which is preliminary data.</text>
</comment>